<dbReference type="SMART" id="SM00382">
    <property type="entry name" value="AAA"/>
    <property type="match status" value="1"/>
</dbReference>
<dbReference type="Gene3D" id="3.30.450.20">
    <property type="entry name" value="PAS domain"/>
    <property type="match status" value="1"/>
</dbReference>
<dbReference type="SUPFAM" id="SSF52540">
    <property type="entry name" value="P-loop containing nucleoside triphosphate hydrolases"/>
    <property type="match status" value="1"/>
</dbReference>
<dbReference type="InterPro" id="IPR035965">
    <property type="entry name" value="PAS-like_dom_sf"/>
</dbReference>
<dbReference type="Proteomes" id="UP001295463">
    <property type="component" value="Chromosome"/>
</dbReference>
<dbReference type="RefSeq" id="WP_305732651.1">
    <property type="nucleotide sequence ID" value="NZ_OW150024.1"/>
</dbReference>
<dbReference type="EMBL" id="OW150024">
    <property type="protein sequence ID" value="CAH2031858.1"/>
    <property type="molecule type" value="Genomic_DNA"/>
</dbReference>
<organism evidence="8 9">
    <name type="scientific">Trichlorobacter ammonificans</name>
    <dbReference type="NCBI Taxonomy" id="2916410"/>
    <lineage>
        <taxon>Bacteria</taxon>
        <taxon>Pseudomonadati</taxon>
        <taxon>Thermodesulfobacteriota</taxon>
        <taxon>Desulfuromonadia</taxon>
        <taxon>Geobacterales</taxon>
        <taxon>Geobacteraceae</taxon>
        <taxon>Trichlorobacter</taxon>
    </lineage>
</organism>
<dbReference type="Gene3D" id="1.10.8.60">
    <property type="match status" value="1"/>
</dbReference>
<evidence type="ECO:0000256" key="5">
    <source>
        <dbReference type="ARBA" id="ARBA00023163"/>
    </source>
</evidence>
<dbReference type="InterPro" id="IPR002197">
    <property type="entry name" value="HTH_Fis"/>
</dbReference>
<dbReference type="InterPro" id="IPR003593">
    <property type="entry name" value="AAA+_ATPase"/>
</dbReference>
<keyword evidence="2" id="KW-0067">ATP-binding</keyword>
<dbReference type="Pfam" id="PF25601">
    <property type="entry name" value="AAA_lid_14"/>
    <property type="match status" value="1"/>
</dbReference>
<dbReference type="PROSITE" id="PS50045">
    <property type="entry name" value="SIGMA54_INTERACT_4"/>
    <property type="match status" value="1"/>
</dbReference>
<dbReference type="PANTHER" id="PTHR32071:SF117">
    <property type="entry name" value="PTS-DEPENDENT DIHYDROXYACETONE KINASE OPERON REGULATORY PROTEIN-RELATED"/>
    <property type="match status" value="1"/>
</dbReference>
<evidence type="ECO:0000256" key="4">
    <source>
        <dbReference type="ARBA" id="ARBA00023125"/>
    </source>
</evidence>
<accession>A0ABM9D9G6</accession>
<evidence type="ECO:0000259" key="7">
    <source>
        <dbReference type="PROSITE" id="PS50112"/>
    </source>
</evidence>
<feature type="domain" description="PAS" evidence="7">
    <location>
        <begin position="6"/>
        <end position="76"/>
    </location>
</feature>
<dbReference type="Pfam" id="PF02954">
    <property type="entry name" value="HTH_8"/>
    <property type="match status" value="1"/>
</dbReference>
<dbReference type="NCBIfam" id="TIGR00229">
    <property type="entry name" value="sensory_box"/>
    <property type="match status" value="1"/>
</dbReference>
<keyword evidence="9" id="KW-1185">Reference proteome</keyword>
<dbReference type="SMART" id="SM00091">
    <property type="entry name" value="PAS"/>
    <property type="match status" value="1"/>
</dbReference>
<sequence length="456" mass="50634">MSQYTMSDTYRSILESIGEGIIFADQDDRLTYINQMAATIRGIKAENFIGRSILAVHSPKSSERIKQLLLELRAGTITQSRRVIEVRGKYFENTYYPVRRQDGSYRGTLLVSRDVTEKTQLLAENQSLKQSTGSRCCGLEGFVSISPAMLPVFQLVGAASPIDSTVLITGESGTGKELVASAIHRNSKRCSRQMVAVNCAALPDNLVESELFGYARGAFTGAVSSHRGKFEQADGSTIFLDEVADLPLPAQAKLLRVLQDKAVVRLGSEKQIKVDVRIIAATNRDLTAMVAAGSFREDLFYRLNVISVRIPPLRERREDILPLAEYFVGWFTQHMEKSIQGLCEGTRSLLLAHDYPGNVRELENAMEHAVALCQGNCIAPQDLPDAFIAARSDGLHQDFPHPLAEGGTTSLFRTREQYERQVILEALERTGGRKAEAAKLLNISRKTLWEKLKQLQ</sequence>
<dbReference type="PROSITE" id="PS00675">
    <property type="entry name" value="SIGMA54_INTERACT_1"/>
    <property type="match status" value="1"/>
</dbReference>
<dbReference type="CDD" id="cd00130">
    <property type="entry name" value="PAS"/>
    <property type="match status" value="1"/>
</dbReference>
<name>A0ABM9D9G6_9BACT</name>
<dbReference type="Pfam" id="PF13596">
    <property type="entry name" value="PAS_10"/>
    <property type="match status" value="1"/>
</dbReference>
<dbReference type="InterPro" id="IPR009057">
    <property type="entry name" value="Homeodomain-like_sf"/>
</dbReference>
<dbReference type="InterPro" id="IPR000014">
    <property type="entry name" value="PAS"/>
</dbReference>
<keyword evidence="4" id="KW-0238">DNA-binding</keyword>
<evidence type="ECO:0000313" key="8">
    <source>
        <dbReference type="EMBL" id="CAH2031858.1"/>
    </source>
</evidence>
<keyword evidence="3" id="KW-0805">Transcription regulation</keyword>
<dbReference type="PANTHER" id="PTHR32071">
    <property type="entry name" value="TRANSCRIPTIONAL REGULATORY PROTEIN"/>
    <property type="match status" value="1"/>
</dbReference>
<dbReference type="InterPro" id="IPR025944">
    <property type="entry name" value="Sigma_54_int_dom_CS"/>
</dbReference>
<evidence type="ECO:0000256" key="1">
    <source>
        <dbReference type="ARBA" id="ARBA00022741"/>
    </source>
</evidence>
<dbReference type="InterPro" id="IPR058031">
    <property type="entry name" value="AAA_lid_NorR"/>
</dbReference>
<reference evidence="8 9" key="1">
    <citation type="submission" date="2022-03" db="EMBL/GenBank/DDBJ databases">
        <authorList>
            <person name="Koch H."/>
        </authorList>
    </citation>
    <scope>NUCLEOTIDE SEQUENCE [LARGE SCALE GENOMIC DNA]</scope>
    <source>
        <strain evidence="8 9">G1</strain>
    </source>
</reference>
<dbReference type="CDD" id="cd00009">
    <property type="entry name" value="AAA"/>
    <property type="match status" value="1"/>
</dbReference>
<dbReference type="InterPro" id="IPR002078">
    <property type="entry name" value="Sigma_54_int"/>
</dbReference>
<feature type="domain" description="Sigma-54 factor interaction" evidence="6">
    <location>
        <begin position="142"/>
        <end position="371"/>
    </location>
</feature>
<evidence type="ECO:0000259" key="6">
    <source>
        <dbReference type="PROSITE" id="PS50045"/>
    </source>
</evidence>
<dbReference type="SUPFAM" id="SSF46689">
    <property type="entry name" value="Homeodomain-like"/>
    <property type="match status" value="1"/>
</dbReference>
<dbReference type="PRINTS" id="PR01590">
    <property type="entry name" value="HTHFIS"/>
</dbReference>
<evidence type="ECO:0000256" key="2">
    <source>
        <dbReference type="ARBA" id="ARBA00022840"/>
    </source>
</evidence>
<dbReference type="Pfam" id="PF00158">
    <property type="entry name" value="Sigma54_activat"/>
    <property type="match status" value="1"/>
</dbReference>
<gene>
    <name evidence="8" type="ORF">GEAMG1_2023</name>
</gene>
<protein>
    <submittedName>
        <fullName evidence="8">PAS modulated sigma54 specific transcriptional regulator, Fis family</fullName>
    </submittedName>
</protein>
<dbReference type="InterPro" id="IPR025662">
    <property type="entry name" value="Sigma_54_int_dom_ATP-bd_1"/>
</dbReference>
<dbReference type="Gene3D" id="1.10.10.60">
    <property type="entry name" value="Homeodomain-like"/>
    <property type="match status" value="1"/>
</dbReference>
<dbReference type="Gene3D" id="3.40.50.300">
    <property type="entry name" value="P-loop containing nucleotide triphosphate hydrolases"/>
    <property type="match status" value="1"/>
</dbReference>
<evidence type="ECO:0000313" key="9">
    <source>
        <dbReference type="Proteomes" id="UP001295463"/>
    </source>
</evidence>
<dbReference type="InterPro" id="IPR027417">
    <property type="entry name" value="P-loop_NTPase"/>
</dbReference>
<dbReference type="SUPFAM" id="SSF55785">
    <property type="entry name" value="PYP-like sensor domain (PAS domain)"/>
    <property type="match status" value="1"/>
</dbReference>
<dbReference type="PROSITE" id="PS00688">
    <property type="entry name" value="SIGMA54_INTERACT_3"/>
    <property type="match status" value="1"/>
</dbReference>
<evidence type="ECO:0000256" key="3">
    <source>
        <dbReference type="ARBA" id="ARBA00023015"/>
    </source>
</evidence>
<proteinExistence type="predicted"/>
<dbReference type="PROSITE" id="PS50112">
    <property type="entry name" value="PAS"/>
    <property type="match status" value="1"/>
</dbReference>
<keyword evidence="1" id="KW-0547">Nucleotide-binding</keyword>
<keyword evidence="5" id="KW-0804">Transcription</keyword>